<sequence>MPRNGFQVSAWSSSIEVPPTPPGSSAGRLDHGNHAKRLRNPGAAVFSLFSEFRGHVIKPTAQLAGSRVPWTGST</sequence>
<organism evidence="2 3">
    <name type="scientific">Saccharopolyspora phatthalungensis</name>
    <dbReference type="NCBI Taxonomy" id="664693"/>
    <lineage>
        <taxon>Bacteria</taxon>
        <taxon>Bacillati</taxon>
        <taxon>Actinomycetota</taxon>
        <taxon>Actinomycetes</taxon>
        <taxon>Pseudonocardiales</taxon>
        <taxon>Pseudonocardiaceae</taxon>
        <taxon>Saccharopolyspora</taxon>
    </lineage>
</organism>
<dbReference type="EMBL" id="JACHIW010000001">
    <property type="protein sequence ID" value="MBB5157667.1"/>
    <property type="molecule type" value="Genomic_DNA"/>
</dbReference>
<dbReference type="RefSeq" id="WP_184728540.1">
    <property type="nucleotide sequence ID" value="NZ_JACHIW010000001.1"/>
</dbReference>
<evidence type="ECO:0000313" key="2">
    <source>
        <dbReference type="EMBL" id="MBB5157667.1"/>
    </source>
</evidence>
<name>A0A840QCH6_9PSEU</name>
<comment type="caution">
    <text evidence="2">The sequence shown here is derived from an EMBL/GenBank/DDBJ whole genome shotgun (WGS) entry which is preliminary data.</text>
</comment>
<gene>
    <name evidence="2" type="ORF">BJ970_005201</name>
</gene>
<dbReference type="Proteomes" id="UP000584374">
    <property type="component" value="Unassembled WGS sequence"/>
</dbReference>
<proteinExistence type="predicted"/>
<accession>A0A840QCH6</accession>
<feature type="region of interest" description="Disordered" evidence="1">
    <location>
        <begin position="1"/>
        <end position="36"/>
    </location>
</feature>
<evidence type="ECO:0000256" key="1">
    <source>
        <dbReference type="SAM" id="MobiDB-lite"/>
    </source>
</evidence>
<reference evidence="2 3" key="1">
    <citation type="submission" date="2020-08" db="EMBL/GenBank/DDBJ databases">
        <title>Sequencing the genomes of 1000 actinobacteria strains.</title>
        <authorList>
            <person name="Klenk H.-P."/>
        </authorList>
    </citation>
    <scope>NUCLEOTIDE SEQUENCE [LARGE SCALE GENOMIC DNA]</scope>
    <source>
        <strain evidence="2 3">DSM 45584</strain>
    </source>
</reference>
<evidence type="ECO:0000313" key="3">
    <source>
        <dbReference type="Proteomes" id="UP000584374"/>
    </source>
</evidence>
<keyword evidence="3" id="KW-1185">Reference proteome</keyword>
<feature type="compositionally biased region" description="Polar residues" evidence="1">
    <location>
        <begin position="1"/>
        <end position="15"/>
    </location>
</feature>
<dbReference type="AlphaFoldDB" id="A0A840QCH6"/>
<protein>
    <submittedName>
        <fullName evidence="2">Uncharacterized protein</fullName>
    </submittedName>
</protein>